<feature type="transmembrane region" description="Helical" evidence="2">
    <location>
        <begin position="28"/>
        <end position="49"/>
    </location>
</feature>
<name>Z9JQS7_9MICO</name>
<feature type="transmembrane region" description="Helical" evidence="2">
    <location>
        <begin position="115"/>
        <end position="148"/>
    </location>
</feature>
<comment type="caution">
    <text evidence="3">The sequence shown here is derived from an EMBL/GenBank/DDBJ whole genome shotgun (WGS) entry which is preliminary data.</text>
</comment>
<keyword evidence="2" id="KW-1133">Transmembrane helix</keyword>
<dbReference type="EMBL" id="JDYK01000016">
    <property type="protein sequence ID" value="EWS80393.1"/>
    <property type="molecule type" value="Genomic_DNA"/>
</dbReference>
<evidence type="ECO:0000313" key="4">
    <source>
        <dbReference type="Proteomes" id="UP000023067"/>
    </source>
</evidence>
<keyword evidence="2" id="KW-0812">Transmembrane</keyword>
<feature type="region of interest" description="Disordered" evidence="1">
    <location>
        <begin position="1"/>
        <end position="20"/>
    </location>
</feature>
<sequence>MTTMTDRPAPRPSADPGPAPRMRRTLEIVLVCLGIAGSLVLMGGFTLVINTIDQATFAEAVMPSLVGESAGAAEAYASARTLAAWFGISLVVLLLVSAAGLALTRMRPHRRSTGLLFLVAGLVCLLGSQLVLFPIAFLFFAAAALFALRPVPEGSLR</sequence>
<evidence type="ECO:0000256" key="1">
    <source>
        <dbReference type="SAM" id="MobiDB-lite"/>
    </source>
</evidence>
<organism evidence="3 4">
    <name type="scientific">Brachybacterium phenoliresistens</name>
    <dbReference type="NCBI Taxonomy" id="396014"/>
    <lineage>
        <taxon>Bacteria</taxon>
        <taxon>Bacillati</taxon>
        <taxon>Actinomycetota</taxon>
        <taxon>Actinomycetes</taxon>
        <taxon>Micrococcales</taxon>
        <taxon>Dermabacteraceae</taxon>
        <taxon>Brachybacterium</taxon>
    </lineage>
</organism>
<protein>
    <recommendedName>
        <fullName evidence="5">DUF4064 domain-containing protein</fullName>
    </recommendedName>
</protein>
<dbReference type="eggNOG" id="ENOG5032W7D">
    <property type="taxonomic scope" value="Bacteria"/>
</dbReference>
<dbReference type="STRING" id="396014.BF93_04190"/>
<dbReference type="Proteomes" id="UP000023067">
    <property type="component" value="Unassembled WGS sequence"/>
</dbReference>
<reference evidence="3 4" key="1">
    <citation type="submission" date="2014-02" db="EMBL/GenBank/DDBJ databases">
        <title>Genome sequence of Brachybacterium phenoliresistens strain W13A50.</title>
        <authorList>
            <person name="Wang X."/>
        </authorList>
    </citation>
    <scope>NUCLEOTIDE SEQUENCE [LARGE SCALE GENOMIC DNA]</scope>
    <source>
        <strain evidence="3 4">W13A50</strain>
    </source>
</reference>
<feature type="compositionally biased region" description="Pro residues" evidence="1">
    <location>
        <begin position="10"/>
        <end position="19"/>
    </location>
</feature>
<dbReference type="HOGENOM" id="CLU_144058_0_0_11"/>
<dbReference type="PATRIC" id="fig|396014.3.peg.2871"/>
<gene>
    <name evidence="3" type="ORF">BF93_04190</name>
</gene>
<keyword evidence="4" id="KW-1185">Reference proteome</keyword>
<proteinExistence type="predicted"/>
<evidence type="ECO:0000313" key="3">
    <source>
        <dbReference type="EMBL" id="EWS80393.1"/>
    </source>
</evidence>
<dbReference type="AlphaFoldDB" id="Z9JQS7"/>
<feature type="transmembrane region" description="Helical" evidence="2">
    <location>
        <begin position="82"/>
        <end position="103"/>
    </location>
</feature>
<evidence type="ECO:0008006" key="5">
    <source>
        <dbReference type="Google" id="ProtNLM"/>
    </source>
</evidence>
<keyword evidence="2" id="KW-0472">Membrane</keyword>
<accession>Z9JQS7</accession>
<evidence type="ECO:0000256" key="2">
    <source>
        <dbReference type="SAM" id="Phobius"/>
    </source>
</evidence>